<keyword evidence="2" id="KW-0333">Golgi apparatus</keyword>
<evidence type="ECO:0000256" key="1">
    <source>
        <dbReference type="ARBA" id="ARBA00004255"/>
    </source>
</evidence>
<evidence type="ECO:0000313" key="5">
    <source>
        <dbReference type="EMBL" id="GAA1861854.1"/>
    </source>
</evidence>
<proteinExistence type="predicted"/>
<evidence type="ECO:0000313" key="6">
    <source>
        <dbReference type="Proteomes" id="UP001500449"/>
    </source>
</evidence>
<reference evidence="5 6" key="1">
    <citation type="journal article" date="2019" name="Int. J. Syst. Evol. Microbiol.">
        <title>The Global Catalogue of Microorganisms (GCM) 10K type strain sequencing project: providing services to taxonomists for standard genome sequencing and annotation.</title>
        <authorList>
            <consortium name="The Broad Institute Genomics Platform"/>
            <consortium name="The Broad Institute Genome Sequencing Center for Infectious Disease"/>
            <person name="Wu L."/>
            <person name="Ma J."/>
        </authorList>
    </citation>
    <scope>NUCLEOTIDE SEQUENCE [LARGE SCALE GENOMIC DNA]</scope>
    <source>
        <strain evidence="5 6">JCM 16009</strain>
    </source>
</reference>
<keyword evidence="4" id="KW-0472">Membrane</keyword>
<protein>
    <recommendedName>
        <fullName evidence="7">GPP34 family phosphoprotein</fullName>
    </recommendedName>
</protein>
<name>A0ABN2NCF2_9PSEU</name>
<keyword evidence="6" id="KW-1185">Reference proteome</keyword>
<accession>A0ABN2NCF2</accession>
<dbReference type="InterPro" id="IPR008628">
    <property type="entry name" value="GPP34-like"/>
</dbReference>
<evidence type="ECO:0000256" key="3">
    <source>
        <dbReference type="ARBA" id="ARBA00023121"/>
    </source>
</evidence>
<dbReference type="Proteomes" id="UP001500449">
    <property type="component" value="Unassembled WGS sequence"/>
</dbReference>
<comment type="subcellular location">
    <subcellularLocation>
        <location evidence="1">Golgi apparatus membrane</location>
        <topology evidence="1">Peripheral membrane protein</topology>
        <orientation evidence="1">Cytoplasmic side</orientation>
    </subcellularLocation>
</comment>
<dbReference type="EMBL" id="BAAAQK010000018">
    <property type="protein sequence ID" value="GAA1861854.1"/>
    <property type="molecule type" value="Genomic_DNA"/>
</dbReference>
<organism evidence="5 6">
    <name type="scientific">Pseudonocardia ailaonensis</name>
    <dbReference type="NCBI Taxonomy" id="367279"/>
    <lineage>
        <taxon>Bacteria</taxon>
        <taxon>Bacillati</taxon>
        <taxon>Actinomycetota</taxon>
        <taxon>Actinomycetes</taxon>
        <taxon>Pseudonocardiales</taxon>
        <taxon>Pseudonocardiaceae</taxon>
        <taxon>Pseudonocardia</taxon>
    </lineage>
</organism>
<sequence length="207" mass="22422">MPDAASLTLPERLYLLTYDAERNRFGASGERGALVRAAALTQLLAAGALKDEDGRVVAVPRARVTDPFLAQVLAEVAEHTGRPRRWQTWVGRRAGKANRQVRDALAGARWIRVEERTLLPARVTPRDPRAVRKLVDATRAVLRAPRLDTADRTDADALGLAAAARLRTVVSRAEAKQHKERLDAVTGPPAKGLRKAIDAQHAAAASG</sequence>
<evidence type="ECO:0000256" key="2">
    <source>
        <dbReference type="ARBA" id="ARBA00023034"/>
    </source>
</evidence>
<evidence type="ECO:0000256" key="4">
    <source>
        <dbReference type="ARBA" id="ARBA00023136"/>
    </source>
</evidence>
<gene>
    <name evidence="5" type="ORF">GCM10009836_47640</name>
</gene>
<dbReference type="RefSeq" id="WP_344421091.1">
    <property type="nucleotide sequence ID" value="NZ_BAAAQK010000018.1"/>
</dbReference>
<keyword evidence="3" id="KW-0446">Lipid-binding</keyword>
<dbReference type="Pfam" id="PF05719">
    <property type="entry name" value="GPP34"/>
    <property type="match status" value="1"/>
</dbReference>
<comment type="caution">
    <text evidence="5">The sequence shown here is derived from an EMBL/GenBank/DDBJ whole genome shotgun (WGS) entry which is preliminary data.</text>
</comment>
<dbReference type="InterPro" id="IPR038261">
    <property type="entry name" value="GPP34-like_sf"/>
</dbReference>
<evidence type="ECO:0008006" key="7">
    <source>
        <dbReference type="Google" id="ProtNLM"/>
    </source>
</evidence>
<dbReference type="Gene3D" id="1.10.3630.10">
    <property type="entry name" value="yeast vps74-n-term truncation variant domain like"/>
    <property type="match status" value="1"/>
</dbReference>